<evidence type="ECO:0000313" key="4">
    <source>
        <dbReference type="EMBL" id="SFV73246.1"/>
    </source>
</evidence>
<evidence type="ECO:0000256" key="2">
    <source>
        <dbReference type="ARBA" id="ARBA00023315"/>
    </source>
</evidence>
<dbReference type="CDD" id="cd04301">
    <property type="entry name" value="NAT_SF"/>
    <property type="match status" value="1"/>
</dbReference>
<accession>A0A1K1LIC3</accession>
<reference evidence="5" key="1">
    <citation type="submission" date="2016-10" db="EMBL/GenBank/DDBJ databases">
        <authorList>
            <person name="Wegmann U."/>
        </authorList>
    </citation>
    <scope>NUCLEOTIDE SEQUENCE [LARGE SCALE GENOMIC DNA]</scope>
</reference>
<dbReference type="PROSITE" id="PS51186">
    <property type="entry name" value="GNAT"/>
    <property type="match status" value="1"/>
</dbReference>
<keyword evidence="5" id="KW-1185">Reference proteome</keyword>
<dbReference type="SUPFAM" id="SSF55729">
    <property type="entry name" value="Acyl-CoA N-acyltransferases (Nat)"/>
    <property type="match status" value="1"/>
</dbReference>
<sequence length="196" mass="21407">MDLCLQVAGDGDVRPMLAIYAPYVRDTAITFEYEVPTAAEFGARLHQVLPAYPWLVCRAPGQVLGYAYAHRHMERAAYGWNVECSVYVLGSARGHGVGRALYGALLELLRLQGVVNAYGCIAVPNEASEALHRAAGFSLLGRFPASGWKQGRWHDIVWYGRCLQEAGAGEPAPLRPFGSLGQEVVDGVLRRHARGE</sequence>
<dbReference type="RefSeq" id="WP_072334742.1">
    <property type="nucleotide sequence ID" value="NZ_CALJDE010000050.1"/>
</dbReference>
<dbReference type="EMBL" id="LT630450">
    <property type="protein sequence ID" value="SFV73246.1"/>
    <property type="molecule type" value="Genomic_DNA"/>
</dbReference>
<dbReference type="Proteomes" id="UP000186323">
    <property type="component" value="Chromosome I"/>
</dbReference>
<dbReference type="OrthoDB" id="5459937at2"/>
<dbReference type="InterPro" id="IPR000182">
    <property type="entry name" value="GNAT_dom"/>
</dbReference>
<keyword evidence="2" id="KW-0012">Acyltransferase</keyword>
<protein>
    <submittedName>
        <fullName evidence="4">GCN5-related N-acetyltransferase</fullName>
    </submittedName>
</protein>
<dbReference type="Pfam" id="PF13420">
    <property type="entry name" value="Acetyltransf_4"/>
    <property type="match status" value="1"/>
</dbReference>
<dbReference type="PANTHER" id="PTHR43072">
    <property type="entry name" value="N-ACETYLTRANSFERASE"/>
    <property type="match status" value="1"/>
</dbReference>
<dbReference type="PANTHER" id="PTHR43072:SF23">
    <property type="entry name" value="UPF0039 PROTEIN C11D3.02C"/>
    <property type="match status" value="1"/>
</dbReference>
<dbReference type="Gene3D" id="3.40.630.30">
    <property type="match status" value="1"/>
</dbReference>
<organism evidence="4 5">
    <name type="scientific">Desulfovibrio piger</name>
    <dbReference type="NCBI Taxonomy" id="901"/>
    <lineage>
        <taxon>Bacteria</taxon>
        <taxon>Pseudomonadati</taxon>
        <taxon>Thermodesulfobacteriota</taxon>
        <taxon>Desulfovibrionia</taxon>
        <taxon>Desulfovibrionales</taxon>
        <taxon>Desulfovibrionaceae</taxon>
        <taxon>Desulfovibrio</taxon>
    </lineage>
</organism>
<feature type="domain" description="N-acetyltransferase" evidence="3">
    <location>
        <begin position="3"/>
        <end position="165"/>
    </location>
</feature>
<evidence type="ECO:0000313" key="5">
    <source>
        <dbReference type="Proteomes" id="UP000186323"/>
    </source>
</evidence>
<dbReference type="InterPro" id="IPR016181">
    <property type="entry name" value="Acyl_CoA_acyltransferase"/>
</dbReference>
<dbReference type="AlphaFoldDB" id="A0A1K1LIC3"/>
<evidence type="ECO:0000256" key="1">
    <source>
        <dbReference type="ARBA" id="ARBA00022679"/>
    </source>
</evidence>
<gene>
    <name evidence="4" type="ORF">DESPIGER_1400</name>
</gene>
<keyword evidence="1 4" id="KW-0808">Transferase</keyword>
<dbReference type="GO" id="GO:0016747">
    <property type="term" value="F:acyltransferase activity, transferring groups other than amino-acyl groups"/>
    <property type="evidence" value="ECO:0007669"/>
    <property type="project" value="InterPro"/>
</dbReference>
<name>A0A1K1LIC3_9BACT</name>
<dbReference type="KEGG" id="dpg:DESPIGER_1400"/>
<evidence type="ECO:0000259" key="3">
    <source>
        <dbReference type="PROSITE" id="PS51186"/>
    </source>
</evidence>
<proteinExistence type="predicted"/>